<organism evidence="1 2">
    <name type="scientific">Bacteroides pyogenes F0041</name>
    <dbReference type="NCBI Taxonomy" id="1321819"/>
    <lineage>
        <taxon>Bacteria</taxon>
        <taxon>Pseudomonadati</taxon>
        <taxon>Bacteroidota</taxon>
        <taxon>Bacteroidia</taxon>
        <taxon>Bacteroidales</taxon>
        <taxon>Bacteroidaceae</taxon>
        <taxon>Bacteroides</taxon>
    </lineage>
</organism>
<gene>
    <name evidence="1" type="ORF">HMPREF1981_03016</name>
</gene>
<dbReference type="HOGENOM" id="CLU_2630834_0_0_10"/>
<dbReference type="EMBL" id="AWSV01000155">
    <property type="protein sequence ID" value="ERI81627.1"/>
    <property type="molecule type" value="Genomic_DNA"/>
</dbReference>
<name>U2DJE5_9BACE</name>
<dbReference type="AlphaFoldDB" id="U2DJE5"/>
<sequence>MAPLYNPFAQTGEPYIYFLDIHIKKMVYIKLVTAKCTHGITTAKTNKEPKRSKKSEPGFPAGLAFKQESLSLIIKNL</sequence>
<evidence type="ECO:0000313" key="1">
    <source>
        <dbReference type="EMBL" id="ERI81627.1"/>
    </source>
</evidence>
<accession>U2DJE5</accession>
<evidence type="ECO:0000313" key="2">
    <source>
        <dbReference type="Proteomes" id="UP000016496"/>
    </source>
</evidence>
<comment type="caution">
    <text evidence="1">The sequence shown here is derived from an EMBL/GenBank/DDBJ whole genome shotgun (WGS) entry which is preliminary data.</text>
</comment>
<protein>
    <submittedName>
        <fullName evidence="1">Uncharacterized protein</fullName>
    </submittedName>
</protein>
<proteinExistence type="predicted"/>
<reference evidence="1 2" key="1">
    <citation type="submission" date="2013-08" db="EMBL/GenBank/DDBJ databases">
        <authorList>
            <person name="Weinstock G."/>
            <person name="Sodergren E."/>
            <person name="Wylie T."/>
            <person name="Fulton L."/>
            <person name="Fulton R."/>
            <person name="Fronick C."/>
            <person name="O'Laughlin M."/>
            <person name="Godfrey J."/>
            <person name="Miner T."/>
            <person name="Herter B."/>
            <person name="Appelbaum E."/>
            <person name="Cordes M."/>
            <person name="Lek S."/>
            <person name="Wollam A."/>
            <person name="Pepin K.H."/>
            <person name="Palsikar V.B."/>
            <person name="Mitreva M."/>
            <person name="Wilson R.K."/>
        </authorList>
    </citation>
    <scope>NUCLEOTIDE SEQUENCE [LARGE SCALE GENOMIC DNA]</scope>
    <source>
        <strain evidence="1 2">F0041</strain>
    </source>
</reference>
<dbReference type="Proteomes" id="UP000016496">
    <property type="component" value="Unassembled WGS sequence"/>
</dbReference>